<evidence type="ECO:0000313" key="3">
    <source>
        <dbReference type="Proteomes" id="UP001249851"/>
    </source>
</evidence>
<dbReference type="PANTHER" id="PTHR13384:SF19">
    <property type="entry name" value="G PATCH DOMAIN-CONTAINING PROTEIN 1"/>
    <property type="match status" value="1"/>
</dbReference>
<protein>
    <submittedName>
        <fullName evidence="2">G patch domain-containing protein 1</fullName>
    </submittedName>
</protein>
<feature type="region of interest" description="Disordered" evidence="1">
    <location>
        <begin position="25"/>
        <end position="57"/>
    </location>
</feature>
<accession>A0AAD9V9X8</accession>
<keyword evidence="3" id="KW-1185">Reference proteome</keyword>
<dbReference type="GO" id="GO:0005634">
    <property type="term" value="C:nucleus"/>
    <property type="evidence" value="ECO:0007669"/>
    <property type="project" value="TreeGrafter"/>
</dbReference>
<name>A0AAD9V9X8_ACRCE</name>
<feature type="compositionally biased region" description="Low complexity" evidence="1">
    <location>
        <begin position="37"/>
        <end position="53"/>
    </location>
</feature>
<reference evidence="2" key="2">
    <citation type="journal article" date="2023" name="Science">
        <title>Genomic signatures of disease resistance in endangered staghorn corals.</title>
        <authorList>
            <person name="Vollmer S.V."/>
            <person name="Selwyn J.D."/>
            <person name="Despard B.A."/>
            <person name="Roesel C.L."/>
        </authorList>
    </citation>
    <scope>NUCLEOTIDE SEQUENCE</scope>
    <source>
        <strain evidence="2">K2</strain>
    </source>
</reference>
<feature type="compositionally biased region" description="Basic and acidic residues" evidence="1">
    <location>
        <begin position="516"/>
        <end position="536"/>
    </location>
</feature>
<dbReference type="AlphaFoldDB" id="A0AAD9V9X8"/>
<organism evidence="2 3">
    <name type="scientific">Acropora cervicornis</name>
    <name type="common">Staghorn coral</name>
    <dbReference type="NCBI Taxonomy" id="6130"/>
    <lineage>
        <taxon>Eukaryota</taxon>
        <taxon>Metazoa</taxon>
        <taxon>Cnidaria</taxon>
        <taxon>Anthozoa</taxon>
        <taxon>Hexacorallia</taxon>
        <taxon>Scleractinia</taxon>
        <taxon>Astrocoeniina</taxon>
        <taxon>Acroporidae</taxon>
        <taxon>Acropora</taxon>
    </lineage>
</organism>
<comment type="caution">
    <text evidence="2">The sequence shown here is derived from an EMBL/GenBank/DDBJ whole genome shotgun (WGS) entry which is preliminary data.</text>
</comment>
<sequence length="569" mass="63987">MLGEEPLPTPKKSVFDYMSKEDKERVMSSKLVTPKPASTASATSTYSSATVSAPRKWSSNVHFGSNSFKPFTKDRAKQARYEEFLKARNTEQTCESSIDSGLTEWEREREREEFSRAAALYQPLSSTLAARFTSAKQKDDHTTVYEEVPAQEASDMSEQTKAARMKMFGKLTRDTFEWHPNNVLCKRFNIPNPYPGSDVIGVPKMRRPKFSLGDFLASQTENPREILASSELEKERPGSSAGQIASLEVSPKSSEPAASVPVETASTVVTNEAITIGDKTKQDDTNAVPQRPPMDLFKAIFADSSEDESNENDNDDDEETEVPPNPTESKTTPSFQVADQTNADNSVSDVFADLSDTSKEVLASGNEKETETTLHTDVQQQLESSDFQYGPTLPPGLRHGVASLGREKRFEHGSGGSSEHKSRTKEQTNSTKTRNSDFKTSSRYSYEEKHSGKKIRWEDSQGNRHMKKDMGGKHEGTVRNFSESSDSDENNRSRHKHKRKEKKRSHRHKHSKKSKHRDEIKNSEKKVSENRSKQSAHDNTVSNDKQILDKLKNLQNLKDGKRMKAIDFM</sequence>
<gene>
    <name evidence="2" type="ORF">P5673_009337</name>
</gene>
<dbReference type="PANTHER" id="PTHR13384">
    <property type="entry name" value="G PATCH DOMAIN-CONTAINING PROTEIN 1"/>
    <property type="match status" value="1"/>
</dbReference>
<dbReference type="Proteomes" id="UP001249851">
    <property type="component" value="Unassembled WGS sequence"/>
</dbReference>
<feature type="compositionally biased region" description="Basic and acidic residues" evidence="1">
    <location>
        <begin position="445"/>
        <end position="477"/>
    </location>
</feature>
<evidence type="ECO:0000256" key="1">
    <source>
        <dbReference type="SAM" id="MobiDB-lite"/>
    </source>
</evidence>
<feature type="compositionally biased region" description="Polar residues" evidence="1">
    <location>
        <begin position="327"/>
        <end position="348"/>
    </location>
</feature>
<dbReference type="Pfam" id="PF26093">
    <property type="entry name" value="HTH_TGH"/>
    <property type="match status" value="1"/>
</dbReference>
<feature type="compositionally biased region" description="Basic residues" evidence="1">
    <location>
        <begin position="493"/>
        <end position="515"/>
    </location>
</feature>
<feature type="region of interest" description="Disordered" evidence="1">
    <location>
        <begin position="300"/>
        <end position="548"/>
    </location>
</feature>
<reference evidence="2" key="1">
    <citation type="journal article" date="2023" name="G3 (Bethesda)">
        <title>Whole genome assembly and annotation of the endangered Caribbean coral Acropora cervicornis.</title>
        <authorList>
            <person name="Selwyn J.D."/>
            <person name="Vollmer S.V."/>
        </authorList>
    </citation>
    <scope>NUCLEOTIDE SEQUENCE</scope>
    <source>
        <strain evidence="2">K2</strain>
    </source>
</reference>
<evidence type="ECO:0000313" key="2">
    <source>
        <dbReference type="EMBL" id="KAK2566671.1"/>
    </source>
</evidence>
<feature type="compositionally biased region" description="Polar residues" evidence="1">
    <location>
        <begin position="427"/>
        <end position="444"/>
    </location>
</feature>
<feature type="compositionally biased region" description="Acidic residues" evidence="1">
    <location>
        <begin position="304"/>
        <end position="321"/>
    </location>
</feature>
<feature type="region of interest" description="Disordered" evidence="1">
    <location>
        <begin position="229"/>
        <end position="264"/>
    </location>
</feature>
<feature type="compositionally biased region" description="Basic and acidic residues" evidence="1">
    <location>
        <begin position="405"/>
        <end position="426"/>
    </location>
</feature>
<feature type="compositionally biased region" description="Polar residues" evidence="1">
    <location>
        <begin position="375"/>
        <end position="387"/>
    </location>
</feature>
<dbReference type="EMBL" id="JARQWQ010000016">
    <property type="protein sequence ID" value="KAK2566671.1"/>
    <property type="molecule type" value="Genomic_DNA"/>
</dbReference>
<dbReference type="GO" id="GO:0003723">
    <property type="term" value="F:RNA binding"/>
    <property type="evidence" value="ECO:0007669"/>
    <property type="project" value="TreeGrafter"/>
</dbReference>
<proteinExistence type="predicted"/>